<reference evidence="2 3" key="1">
    <citation type="submission" date="2018-08" db="EMBL/GenBank/DDBJ databases">
        <title>Streptomyces NEAU-D10 sp. nov., a novel Actinomycete isolated from soil.</title>
        <authorList>
            <person name="Jin L."/>
        </authorList>
    </citation>
    <scope>NUCLEOTIDE SEQUENCE [LARGE SCALE GENOMIC DNA]</scope>
    <source>
        <strain evidence="2 3">NEAU-D10</strain>
    </source>
</reference>
<feature type="region of interest" description="Disordered" evidence="1">
    <location>
        <begin position="39"/>
        <end position="66"/>
    </location>
</feature>
<evidence type="ECO:0000313" key="3">
    <source>
        <dbReference type="Proteomes" id="UP000262477"/>
    </source>
</evidence>
<dbReference type="Proteomes" id="UP000262477">
    <property type="component" value="Unassembled WGS sequence"/>
</dbReference>
<dbReference type="EMBL" id="QUAC01000480">
    <property type="protein sequence ID" value="REK84630.1"/>
    <property type="molecule type" value="Genomic_DNA"/>
</dbReference>
<organism evidence="2 3">
    <name type="scientific">Streptomyces inhibens</name>
    <dbReference type="NCBI Taxonomy" id="2293571"/>
    <lineage>
        <taxon>Bacteria</taxon>
        <taxon>Bacillati</taxon>
        <taxon>Actinomycetota</taxon>
        <taxon>Actinomycetes</taxon>
        <taxon>Kitasatosporales</taxon>
        <taxon>Streptomycetaceae</taxon>
        <taxon>Streptomyces</taxon>
    </lineage>
</organism>
<gene>
    <name evidence="2" type="ORF">DY245_42380</name>
</gene>
<evidence type="ECO:0000256" key="1">
    <source>
        <dbReference type="SAM" id="MobiDB-lite"/>
    </source>
</evidence>
<keyword evidence="3" id="KW-1185">Reference proteome</keyword>
<name>A0A371PQ24_STRIH</name>
<protein>
    <submittedName>
        <fullName evidence="2">Uncharacterized protein</fullName>
    </submittedName>
</protein>
<evidence type="ECO:0000313" key="2">
    <source>
        <dbReference type="EMBL" id="REK84630.1"/>
    </source>
</evidence>
<comment type="caution">
    <text evidence="2">The sequence shown here is derived from an EMBL/GenBank/DDBJ whole genome shotgun (WGS) entry which is preliminary data.</text>
</comment>
<proteinExistence type="predicted"/>
<dbReference type="AlphaFoldDB" id="A0A371PQ24"/>
<accession>A0A371PQ24</accession>
<sequence length="66" mass="7007">MWAVGDTWECDFTALMAQADAGEDLNRAVAVDFTSRVCTSTRPGPARKGPRLANRPTMPWAGPGAG</sequence>